<dbReference type="SUPFAM" id="SSF75217">
    <property type="entry name" value="alpha/beta knot"/>
    <property type="match status" value="1"/>
</dbReference>
<gene>
    <name evidence="4" type="primary">trmH</name>
    <name evidence="4" type="ORF">NCTC11820_00150</name>
</gene>
<evidence type="ECO:0000256" key="2">
    <source>
        <dbReference type="ARBA" id="ARBA00022679"/>
    </source>
</evidence>
<dbReference type="Pfam" id="PF00588">
    <property type="entry name" value="SpoU_methylase"/>
    <property type="match status" value="1"/>
</dbReference>
<dbReference type="RefSeq" id="WP_004007972.1">
    <property type="nucleotide sequence ID" value="NZ_CAMYEK010000011.1"/>
</dbReference>
<dbReference type="EC" id="2.1.1.34" evidence="4"/>
<evidence type="ECO:0000256" key="1">
    <source>
        <dbReference type="ARBA" id="ARBA00022603"/>
    </source>
</evidence>
<organism evidence="4 5">
    <name type="scientific">Mobiluncus curtisii</name>
    <dbReference type="NCBI Taxonomy" id="2051"/>
    <lineage>
        <taxon>Bacteria</taxon>
        <taxon>Bacillati</taxon>
        <taxon>Actinomycetota</taxon>
        <taxon>Actinomycetes</taxon>
        <taxon>Actinomycetales</taxon>
        <taxon>Actinomycetaceae</taxon>
        <taxon>Mobiluncus</taxon>
    </lineage>
</organism>
<keyword evidence="1 4" id="KW-0489">Methyltransferase</keyword>
<dbReference type="PANTHER" id="PTHR43191">
    <property type="entry name" value="RRNA METHYLTRANSFERASE 3"/>
    <property type="match status" value="1"/>
</dbReference>
<feature type="domain" description="tRNA/rRNA methyltransferase SpoU type" evidence="3">
    <location>
        <begin position="82"/>
        <end position="216"/>
    </location>
</feature>
<name>A0A2X2YJU5_9ACTO</name>
<dbReference type="PANTHER" id="PTHR43191:SF2">
    <property type="entry name" value="RRNA METHYLTRANSFERASE 3, MITOCHONDRIAL"/>
    <property type="match status" value="1"/>
</dbReference>
<accession>A0A2X2YJU5</accession>
<dbReference type="GO" id="GO:0032259">
    <property type="term" value="P:methylation"/>
    <property type="evidence" value="ECO:0007669"/>
    <property type="project" value="UniProtKB-KW"/>
</dbReference>
<dbReference type="CDD" id="cd18096">
    <property type="entry name" value="SpoU-like"/>
    <property type="match status" value="1"/>
</dbReference>
<evidence type="ECO:0000313" key="4">
    <source>
        <dbReference type="EMBL" id="SQB63381.1"/>
    </source>
</evidence>
<keyword evidence="2 4" id="KW-0808">Transferase</keyword>
<dbReference type="GO" id="GO:0141100">
    <property type="term" value="F:tRNA (guanine(18)-2'-O)-methyltransferase activity"/>
    <property type="evidence" value="ECO:0007669"/>
    <property type="project" value="UniProtKB-EC"/>
</dbReference>
<dbReference type="Proteomes" id="UP000250245">
    <property type="component" value="Unassembled WGS sequence"/>
</dbReference>
<proteinExistence type="predicted"/>
<dbReference type="InterPro" id="IPR029026">
    <property type="entry name" value="tRNA_m1G_MTases_N"/>
</dbReference>
<dbReference type="EMBL" id="UASJ01000001">
    <property type="protein sequence ID" value="SQB63381.1"/>
    <property type="molecule type" value="Genomic_DNA"/>
</dbReference>
<dbReference type="GeneID" id="55564698"/>
<dbReference type="Gene3D" id="3.40.1280.10">
    <property type="match status" value="1"/>
</dbReference>
<protein>
    <submittedName>
        <fullName evidence="4">tRNA (Guanosine(18)-2'-O)-methyltransferase</fullName>
        <ecNumber evidence="4">2.1.1.34</ecNumber>
    </submittedName>
</protein>
<dbReference type="AlphaFoldDB" id="A0A2X2YJU5"/>
<dbReference type="InterPro" id="IPR001537">
    <property type="entry name" value="SpoU_MeTrfase"/>
</dbReference>
<evidence type="ECO:0000259" key="3">
    <source>
        <dbReference type="Pfam" id="PF00588"/>
    </source>
</evidence>
<dbReference type="InterPro" id="IPR029028">
    <property type="entry name" value="Alpha/beta_knot_MTases"/>
</dbReference>
<dbReference type="GO" id="GO:0006396">
    <property type="term" value="P:RNA processing"/>
    <property type="evidence" value="ECO:0007669"/>
    <property type="project" value="InterPro"/>
</dbReference>
<sequence length="230" mass="25685">MEENNKPVDAPPALADYAAGAVGVGPWPANQPMPTDPHYDPELLRDGDTRNVPDRYRYWRQEAIRDELDRLLQSGPGEPTLEVAIENVGHDFNTGSIIRTANGLGVRHVHIVGRRRFNRRGAMVTDRYLHLHHHPEVQDLVSYAAQQELTIVGMDNFPGAEPLETVTLPSRTLMVFGEESQGLTPAMQNALERLVQITQYGSTRSLNVGHAAAISIWAWRRAYPPRPTNS</sequence>
<evidence type="ECO:0000313" key="5">
    <source>
        <dbReference type="Proteomes" id="UP000250245"/>
    </source>
</evidence>
<dbReference type="GO" id="GO:0003723">
    <property type="term" value="F:RNA binding"/>
    <property type="evidence" value="ECO:0007669"/>
    <property type="project" value="InterPro"/>
</dbReference>
<reference evidence="4 5" key="1">
    <citation type="submission" date="2018-06" db="EMBL/GenBank/DDBJ databases">
        <authorList>
            <consortium name="Pathogen Informatics"/>
            <person name="Doyle S."/>
        </authorList>
    </citation>
    <scope>NUCLEOTIDE SEQUENCE [LARGE SCALE GENOMIC DNA]</scope>
    <source>
        <strain evidence="4 5">NCTC11820</strain>
    </source>
</reference>
<dbReference type="InterPro" id="IPR051259">
    <property type="entry name" value="rRNA_Methyltransferase"/>
</dbReference>